<evidence type="ECO:0000313" key="3">
    <source>
        <dbReference type="Proteomes" id="UP000481153"/>
    </source>
</evidence>
<comment type="caution">
    <text evidence="2">The sequence shown here is derived from an EMBL/GenBank/DDBJ whole genome shotgun (WGS) entry which is preliminary data.</text>
</comment>
<dbReference type="Proteomes" id="UP000481153">
    <property type="component" value="Unassembled WGS sequence"/>
</dbReference>
<evidence type="ECO:0000256" key="1">
    <source>
        <dbReference type="SAM" id="MobiDB-lite"/>
    </source>
</evidence>
<dbReference type="AlphaFoldDB" id="A0A6G0WC48"/>
<evidence type="ECO:0000313" key="2">
    <source>
        <dbReference type="EMBL" id="KAF0725005.1"/>
    </source>
</evidence>
<gene>
    <name evidence="2" type="ORF">Ae201684_016403</name>
</gene>
<proteinExistence type="predicted"/>
<organism evidence="2 3">
    <name type="scientific">Aphanomyces euteiches</name>
    <dbReference type="NCBI Taxonomy" id="100861"/>
    <lineage>
        <taxon>Eukaryota</taxon>
        <taxon>Sar</taxon>
        <taxon>Stramenopiles</taxon>
        <taxon>Oomycota</taxon>
        <taxon>Saprolegniomycetes</taxon>
        <taxon>Saprolegniales</taxon>
        <taxon>Verrucalvaceae</taxon>
        <taxon>Aphanomyces</taxon>
    </lineage>
</organism>
<keyword evidence="3" id="KW-1185">Reference proteome</keyword>
<dbReference type="EMBL" id="VJMJ01000253">
    <property type="protein sequence ID" value="KAF0725005.1"/>
    <property type="molecule type" value="Genomic_DNA"/>
</dbReference>
<sequence length="84" mass="9188">MDDLEELLLALDLTDVGRGRSDALFKATVALECNRFVDVVSKDPKAEEARCSPDPSAATRSVYPSSRGGESHLHLSERLSSLER</sequence>
<feature type="region of interest" description="Disordered" evidence="1">
    <location>
        <begin position="44"/>
        <end position="84"/>
    </location>
</feature>
<accession>A0A6G0WC48</accession>
<protein>
    <submittedName>
        <fullName evidence="2">Uncharacterized protein</fullName>
    </submittedName>
</protein>
<reference evidence="2 3" key="1">
    <citation type="submission" date="2019-07" db="EMBL/GenBank/DDBJ databases">
        <title>Genomics analysis of Aphanomyces spp. identifies a new class of oomycete effector associated with host adaptation.</title>
        <authorList>
            <person name="Gaulin E."/>
        </authorList>
    </citation>
    <scope>NUCLEOTIDE SEQUENCE [LARGE SCALE GENOMIC DNA]</scope>
    <source>
        <strain evidence="2 3">ATCC 201684</strain>
    </source>
</reference>
<feature type="compositionally biased region" description="Basic and acidic residues" evidence="1">
    <location>
        <begin position="69"/>
        <end position="84"/>
    </location>
</feature>
<name>A0A6G0WC48_9STRA</name>